<reference evidence="2" key="1">
    <citation type="journal article" date="2023" name="Hortic. Res.">
        <title>A chromosome-level phased genome enabling allele-level studies in sweet orange: a case study on citrus Huanglongbing tolerance.</title>
        <authorList>
            <person name="Wu B."/>
            <person name="Yu Q."/>
            <person name="Deng Z."/>
            <person name="Duan Y."/>
            <person name="Luo F."/>
            <person name="Gmitter F. Jr."/>
        </authorList>
    </citation>
    <scope>NUCLEOTIDE SEQUENCE [LARGE SCALE GENOMIC DNA]</scope>
    <source>
        <strain evidence="2">cv. Valencia</strain>
    </source>
</reference>
<evidence type="ECO:0000313" key="1">
    <source>
        <dbReference type="EMBL" id="KAH9797157.1"/>
    </source>
</evidence>
<dbReference type="Proteomes" id="UP000829398">
    <property type="component" value="Chromosome 2"/>
</dbReference>
<protein>
    <submittedName>
        <fullName evidence="1">Transcription elongation factor 1-like</fullName>
    </submittedName>
</protein>
<sequence>MGKRKSRAKPPPKKRVDKLDTVFSCPFCNHGTSVECRIDMKNLIGEAICNICQESFSTTITGYFAVLYELYLHLGNVVGQLVIWYCLEILKQYECADF</sequence>
<proteinExistence type="predicted"/>
<gene>
    <name evidence="1" type="ORF">KPL71_005775</name>
</gene>
<evidence type="ECO:0000313" key="2">
    <source>
        <dbReference type="Proteomes" id="UP000829398"/>
    </source>
</evidence>
<comment type="caution">
    <text evidence="1">The sequence shown here is derived from an EMBL/GenBank/DDBJ whole genome shotgun (WGS) entry which is preliminary data.</text>
</comment>
<keyword evidence="2" id="KW-1185">Reference proteome</keyword>
<organism evidence="1 2">
    <name type="scientific">Citrus sinensis</name>
    <name type="common">Sweet orange</name>
    <name type="synonym">Citrus aurantium var. sinensis</name>
    <dbReference type="NCBI Taxonomy" id="2711"/>
    <lineage>
        <taxon>Eukaryota</taxon>
        <taxon>Viridiplantae</taxon>
        <taxon>Streptophyta</taxon>
        <taxon>Embryophyta</taxon>
        <taxon>Tracheophyta</taxon>
        <taxon>Spermatophyta</taxon>
        <taxon>Magnoliopsida</taxon>
        <taxon>eudicotyledons</taxon>
        <taxon>Gunneridae</taxon>
        <taxon>Pentapetalae</taxon>
        <taxon>rosids</taxon>
        <taxon>malvids</taxon>
        <taxon>Sapindales</taxon>
        <taxon>Rutaceae</taxon>
        <taxon>Aurantioideae</taxon>
        <taxon>Citrus</taxon>
    </lineage>
</organism>
<accession>A0ACB8NH18</accession>
<name>A0ACB8NH18_CITSI</name>
<dbReference type="EMBL" id="CM039171">
    <property type="protein sequence ID" value="KAH9797157.1"/>
    <property type="molecule type" value="Genomic_DNA"/>
</dbReference>